<evidence type="ECO:0000256" key="1">
    <source>
        <dbReference type="SAM" id="MobiDB-lite"/>
    </source>
</evidence>
<reference evidence="2" key="1">
    <citation type="submission" date="2014-07" db="EMBL/GenBank/DDBJ databases">
        <title>Identification of a novel salt tolerance gene in wild soybean by whole-genome sequencing.</title>
        <authorList>
            <person name="Lam H.-M."/>
            <person name="Qi X."/>
            <person name="Li M.-W."/>
            <person name="Liu X."/>
            <person name="Xie M."/>
            <person name="Ni M."/>
            <person name="Xu X."/>
        </authorList>
    </citation>
    <scope>NUCLEOTIDE SEQUENCE [LARGE SCALE GENOMIC DNA]</scope>
    <source>
        <tissue evidence="2">Root</tissue>
    </source>
</reference>
<protein>
    <submittedName>
        <fullName evidence="2">Uncharacterized protein</fullName>
    </submittedName>
</protein>
<organism evidence="2">
    <name type="scientific">Glycine soja</name>
    <name type="common">Wild soybean</name>
    <dbReference type="NCBI Taxonomy" id="3848"/>
    <lineage>
        <taxon>Eukaryota</taxon>
        <taxon>Viridiplantae</taxon>
        <taxon>Streptophyta</taxon>
        <taxon>Embryophyta</taxon>
        <taxon>Tracheophyta</taxon>
        <taxon>Spermatophyta</taxon>
        <taxon>Magnoliopsida</taxon>
        <taxon>eudicotyledons</taxon>
        <taxon>Gunneridae</taxon>
        <taxon>Pentapetalae</taxon>
        <taxon>rosids</taxon>
        <taxon>fabids</taxon>
        <taxon>Fabales</taxon>
        <taxon>Fabaceae</taxon>
        <taxon>Papilionoideae</taxon>
        <taxon>50 kb inversion clade</taxon>
        <taxon>NPAAA clade</taxon>
        <taxon>indigoferoid/millettioid clade</taxon>
        <taxon>Phaseoleae</taxon>
        <taxon>Glycine</taxon>
        <taxon>Glycine subgen. Soja</taxon>
    </lineage>
</organism>
<feature type="region of interest" description="Disordered" evidence="1">
    <location>
        <begin position="1"/>
        <end position="41"/>
    </location>
</feature>
<dbReference type="Proteomes" id="UP000053555">
    <property type="component" value="Unassembled WGS sequence"/>
</dbReference>
<dbReference type="EMBL" id="KN653887">
    <property type="protein sequence ID" value="KHN26388.1"/>
    <property type="molecule type" value="Genomic_DNA"/>
</dbReference>
<proteinExistence type="predicted"/>
<accession>A0A0B2R2Y7</accession>
<gene>
    <name evidence="2" type="ORF">glysoja_049067</name>
</gene>
<name>A0A0B2R2Y7_GLYSO</name>
<sequence length="162" mass="18004">MVRTRGLGRALGHVTGRGVDRGDRDDFDDAPQHQWPTASARRQRIPVTAAYYEPVVPMPDVEADVFSDDLMAPADVEDITDIPHVPEPGAPSTSARLAVEEPRHAVDVCHGIAERLERHLSLGVVTPGSSTHEVIEECLRMARSVAQDQLVYVRSRRRRHMD</sequence>
<evidence type="ECO:0000313" key="2">
    <source>
        <dbReference type="EMBL" id="KHN26388.1"/>
    </source>
</evidence>
<dbReference type="AlphaFoldDB" id="A0A0B2R2Y7"/>